<proteinExistence type="predicted"/>
<dbReference type="CDD" id="cd19072">
    <property type="entry name" value="AKR_AKR3F1-like"/>
    <property type="match status" value="1"/>
</dbReference>
<dbReference type="InterPro" id="IPR036812">
    <property type="entry name" value="NAD(P)_OxRdtase_dom_sf"/>
</dbReference>
<feature type="domain" description="NADP-dependent oxidoreductase" evidence="1">
    <location>
        <begin position="11"/>
        <end position="264"/>
    </location>
</feature>
<dbReference type="Proteomes" id="UP001319921">
    <property type="component" value="Chromosome"/>
</dbReference>
<dbReference type="SUPFAM" id="SSF51430">
    <property type="entry name" value="NAD(P)-linked oxidoreductase"/>
    <property type="match status" value="1"/>
</dbReference>
<evidence type="ECO:0000313" key="2">
    <source>
        <dbReference type="EMBL" id="BDC00132.1"/>
    </source>
</evidence>
<accession>A0AAQ4CWF0</accession>
<dbReference type="Gene3D" id="3.20.20.100">
    <property type="entry name" value="NADP-dependent oxidoreductase domain"/>
    <property type="match status" value="1"/>
</dbReference>
<gene>
    <name evidence="2" type="ORF">SACC_31480</name>
</gene>
<dbReference type="RefSeq" id="WP_229570819.1">
    <property type="nucleotide sequence ID" value="NZ_AP025226.1"/>
</dbReference>
<keyword evidence="3" id="KW-1185">Reference proteome</keyword>
<dbReference type="PANTHER" id="PTHR43638:SF3">
    <property type="entry name" value="ALDEHYDE REDUCTASE"/>
    <property type="match status" value="1"/>
</dbReference>
<dbReference type="GeneID" id="68867872"/>
<dbReference type="PIRSF" id="PIRSF000097">
    <property type="entry name" value="AKR"/>
    <property type="match status" value="1"/>
</dbReference>
<dbReference type="InterPro" id="IPR020471">
    <property type="entry name" value="AKR"/>
</dbReference>
<dbReference type="AlphaFoldDB" id="A0AAQ4CWF0"/>
<dbReference type="InterPro" id="IPR023210">
    <property type="entry name" value="NADP_OxRdtase_dom"/>
</dbReference>
<sequence>MKLCDKNVSQIGFGTWKMGGGFWTPDYSRDSHYVEILKYVINNGINLIDTAEMYGGGHAEELVGKAIKGFDRENIFIITKVWPNHLRYEDVIKSAKESLRRLDTKYIDLYLIHWPNPSIPLNETIRAMENLVDQGIVRCIGVSNFDVKLLSEAITLTRKYEIVANEIEYSVNNKSAESDIIPFCEKNNIKIIAYSPLARGNVKNNKILEEIGRKYGKTAIQVALNYLIKRSIPIPKASTKDHVDEILGSLGWSLSDEDYERIRKL</sequence>
<dbReference type="Pfam" id="PF00248">
    <property type="entry name" value="Aldo_ket_red"/>
    <property type="match status" value="1"/>
</dbReference>
<dbReference type="PANTHER" id="PTHR43638">
    <property type="entry name" value="OXIDOREDUCTASE, ALDO/KETO REDUCTASE FAMILY PROTEIN"/>
    <property type="match status" value="1"/>
</dbReference>
<dbReference type="EMBL" id="AP025226">
    <property type="protein sequence ID" value="BDC00132.1"/>
    <property type="molecule type" value="Genomic_DNA"/>
</dbReference>
<evidence type="ECO:0000313" key="3">
    <source>
        <dbReference type="Proteomes" id="UP001319921"/>
    </source>
</evidence>
<dbReference type="InterPro" id="IPR018170">
    <property type="entry name" value="Aldo/ket_reductase_CS"/>
</dbReference>
<evidence type="ECO:0000259" key="1">
    <source>
        <dbReference type="Pfam" id="PF00248"/>
    </source>
</evidence>
<organism evidence="2 3">
    <name type="scientific">Saccharolobus caldissimus</name>
    <dbReference type="NCBI Taxonomy" id="1702097"/>
    <lineage>
        <taxon>Archaea</taxon>
        <taxon>Thermoproteota</taxon>
        <taxon>Thermoprotei</taxon>
        <taxon>Sulfolobales</taxon>
        <taxon>Sulfolobaceae</taxon>
        <taxon>Saccharolobus</taxon>
    </lineage>
</organism>
<dbReference type="PROSITE" id="PS00062">
    <property type="entry name" value="ALDOKETO_REDUCTASE_2"/>
    <property type="match status" value="1"/>
</dbReference>
<reference evidence="2 3" key="1">
    <citation type="journal article" date="2022" name="Microbiol. Resour. Announc.">
        <title>Complete Genome Sequence of the Hyperthermophilic and Acidophilic Archaeon Saccharolobus caldissimus Strain HS-3T.</title>
        <authorList>
            <person name="Sakai H.D."/>
            <person name="Kurosawa N."/>
        </authorList>
    </citation>
    <scope>NUCLEOTIDE SEQUENCE [LARGE SCALE GENOMIC DNA]</scope>
    <source>
        <strain evidence="2 3">JCM32116</strain>
    </source>
</reference>
<dbReference type="PRINTS" id="PR00069">
    <property type="entry name" value="ALDKETRDTASE"/>
</dbReference>
<name>A0AAQ4CWF0_9CREN</name>
<dbReference type="KEGG" id="scas:SACC_31480"/>
<dbReference type="GO" id="GO:0016491">
    <property type="term" value="F:oxidoreductase activity"/>
    <property type="evidence" value="ECO:0007669"/>
    <property type="project" value="InterPro"/>
</dbReference>
<protein>
    <submittedName>
        <fullName evidence="2">Aldo/keto reductase</fullName>
    </submittedName>
</protein>